<organism evidence="2 3">
    <name type="scientific">Mesorhizobium liriopis</name>
    <dbReference type="NCBI Taxonomy" id="2953882"/>
    <lineage>
        <taxon>Bacteria</taxon>
        <taxon>Pseudomonadati</taxon>
        <taxon>Pseudomonadota</taxon>
        <taxon>Alphaproteobacteria</taxon>
        <taxon>Hyphomicrobiales</taxon>
        <taxon>Phyllobacteriaceae</taxon>
        <taxon>Mesorhizobium</taxon>
    </lineage>
</organism>
<name>A0ABT1CCM9_9HYPH</name>
<gene>
    <name evidence="2" type="ORF">NGM99_19340</name>
</gene>
<comment type="caution">
    <text evidence="2">The sequence shown here is derived from an EMBL/GenBank/DDBJ whole genome shotgun (WGS) entry which is preliminary data.</text>
</comment>
<keyword evidence="1" id="KW-1133">Transmembrane helix</keyword>
<protein>
    <submittedName>
        <fullName evidence="2">Lipase</fullName>
    </submittedName>
</protein>
<dbReference type="Gene3D" id="3.40.50.1820">
    <property type="entry name" value="alpha/beta hydrolase"/>
    <property type="match status" value="1"/>
</dbReference>
<proteinExistence type="predicted"/>
<feature type="transmembrane region" description="Helical" evidence="1">
    <location>
        <begin position="111"/>
        <end position="134"/>
    </location>
</feature>
<dbReference type="EMBL" id="JAMXQS010000009">
    <property type="protein sequence ID" value="MCO6051946.1"/>
    <property type="molecule type" value="Genomic_DNA"/>
</dbReference>
<keyword evidence="1" id="KW-0812">Transmembrane</keyword>
<feature type="transmembrane region" description="Helical" evidence="1">
    <location>
        <begin position="140"/>
        <end position="158"/>
    </location>
</feature>
<dbReference type="SUPFAM" id="SSF53474">
    <property type="entry name" value="alpha/beta-Hydrolases"/>
    <property type="match status" value="1"/>
</dbReference>
<reference evidence="2 3" key="1">
    <citation type="submission" date="2022-06" db="EMBL/GenBank/DDBJ databases">
        <title>Mesorhizobium sp. strain RP14 Genome sequencing and assembly.</title>
        <authorList>
            <person name="Kim I."/>
        </authorList>
    </citation>
    <scope>NUCLEOTIDE SEQUENCE [LARGE SCALE GENOMIC DNA]</scope>
    <source>
        <strain evidence="3">RP14(2022)</strain>
    </source>
</reference>
<evidence type="ECO:0000313" key="3">
    <source>
        <dbReference type="Proteomes" id="UP001205906"/>
    </source>
</evidence>
<evidence type="ECO:0000256" key="1">
    <source>
        <dbReference type="SAM" id="Phobius"/>
    </source>
</evidence>
<accession>A0ABT1CCM9</accession>
<dbReference type="InterPro" id="IPR029058">
    <property type="entry name" value="AB_hydrolase_fold"/>
</dbReference>
<keyword evidence="1" id="KW-0472">Membrane</keyword>
<evidence type="ECO:0000313" key="2">
    <source>
        <dbReference type="EMBL" id="MCO6051946.1"/>
    </source>
</evidence>
<keyword evidence="3" id="KW-1185">Reference proteome</keyword>
<dbReference type="Proteomes" id="UP001205906">
    <property type="component" value="Unassembled WGS sequence"/>
</dbReference>
<sequence>MGGYDPKSPSALFKRLEREHRRSAALWDAESTVGTAVVDPGGEWATALIEAKGPGWSTQTRFTTLLLDPIVLADFAKPLPVRIGKYLRALADLVLSGTAFRIFRHAWRFGCYFLFPFACLVLYALIGALAGTLAARWTNALIGLALAVLIFFGLARWLGQRWPANHLMDLWSFSRDFMRGRRPDAEAQLDRFTAHITETLRAKPCDEVLLVGHSTGALLMLDLAARCLKRDPDFARRARHVSLLTLGSTALKAGLHPAAGKFRADMQRLAADPHLEWVEIQCMTDIINFHRSEPGRLMGLTPAANKPFPLVRNIYLKEMMDRDAYKRIRRSFFRVHYQYVSGNTRRYFYDWFLVCCGPVALGNRMRMKQADLVRRPEGQAPSEHAA</sequence>